<dbReference type="NCBIfam" id="NF001453">
    <property type="entry name" value="PRK00312.1"/>
    <property type="match status" value="1"/>
</dbReference>
<name>K9H204_9PROT</name>
<dbReference type="FunFam" id="3.40.50.150:FF:000010">
    <property type="entry name" value="Protein-L-isoaspartate O-methyltransferase"/>
    <property type="match status" value="1"/>
</dbReference>
<evidence type="ECO:0000256" key="1">
    <source>
        <dbReference type="ARBA" id="ARBA00004496"/>
    </source>
</evidence>
<dbReference type="EC" id="2.1.1.77" evidence="7"/>
<comment type="catalytic activity">
    <reaction evidence="7">
        <text>[protein]-L-isoaspartate + S-adenosyl-L-methionine = [protein]-L-isoaspartate alpha-methyl ester + S-adenosyl-L-homocysteine</text>
        <dbReference type="Rhea" id="RHEA:12705"/>
        <dbReference type="Rhea" id="RHEA-COMP:12143"/>
        <dbReference type="Rhea" id="RHEA-COMP:12144"/>
        <dbReference type="ChEBI" id="CHEBI:57856"/>
        <dbReference type="ChEBI" id="CHEBI:59789"/>
        <dbReference type="ChEBI" id="CHEBI:90596"/>
        <dbReference type="ChEBI" id="CHEBI:90598"/>
        <dbReference type="EC" id="2.1.1.77"/>
    </reaction>
</comment>
<dbReference type="PATRIC" id="fig|1238182.3.peg.1617"/>
<protein>
    <recommendedName>
        <fullName evidence="7">Protein-L-isoaspartate O-methyltransferase</fullName>
        <ecNumber evidence="7">2.1.1.77</ecNumber>
    </recommendedName>
    <alternativeName>
        <fullName evidence="7">L-isoaspartyl protein carboxyl methyltransferase</fullName>
    </alternativeName>
    <alternativeName>
        <fullName evidence="7">Protein L-isoaspartyl methyltransferase</fullName>
    </alternativeName>
    <alternativeName>
        <fullName evidence="7">Protein-beta-aspartate methyltransferase</fullName>
        <shortName evidence="7">PIMT</shortName>
    </alternativeName>
</protein>
<evidence type="ECO:0000256" key="5">
    <source>
        <dbReference type="ARBA" id="ARBA00022679"/>
    </source>
</evidence>
<dbReference type="RefSeq" id="WP_009540063.1">
    <property type="nucleotide sequence ID" value="NZ_ANHY01000006.1"/>
</dbReference>
<proteinExistence type="inferred from homology"/>
<keyword evidence="4 7" id="KW-0489">Methyltransferase</keyword>
<dbReference type="Gene3D" id="3.40.50.150">
    <property type="entry name" value="Vaccinia Virus protein VP39"/>
    <property type="match status" value="1"/>
</dbReference>
<evidence type="ECO:0000256" key="6">
    <source>
        <dbReference type="ARBA" id="ARBA00022691"/>
    </source>
</evidence>
<dbReference type="OrthoDB" id="9810066at2"/>
<evidence type="ECO:0000256" key="3">
    <source>
        <dbReference type="ARBA" id="ARBA00022490"/>
    </source>
</evidence>
<dbReference type="Proteomes" id="UP000009881">
    <property type="component" value="Unassembled WGS sequence"/>
</dbReference>
<reference evidence="8 9" key="1">
    <citation type="journal article" date="2013" name="Genome Announc.">
        <title>Draft Genome Sequence of an Alphaproteobacterium, Caenispirillum salinarum AK4(T), Isolated from a Solar Saltern.</title>
        <authorList>
            <person name="Khatri I."/>
            <person name="Singh A."/>
            <person name="Korpole S."/>
            <person name="Pinnaka A.K."/>
            <person name="Subramanian S."/>
        </authorList>
    </citation>
    <scope>NUCLEOTIDE SEQUENCE [LARGE SCALE GENOMIC DNA]</scope>
    <source>
        <strain evidence="8 9">AK4</strain>
    </source>
</reference>
<sequence length="217" mass="24273">MIDETHKAQLIMELRRQGVADQRVLEVMERIPRELFVEDLYQDQSYANRALPIGCGQTISQPLVVGQMTQALQVDKRMKVLEIGTGSGYQASILARLCRRLYTIERHRPLLRVAEARFRQLGLHNIHTIIGDGNRGWPEQAPFDRIMVTAAAASEIPQTLLDQLKPGGIMILPVGPTAGQDQDLLRVLKDEDGQAHVERLFPVRFVPLVEGLPVGNG</sequence>
<comment type="caution">
    <text evidence="8">The sequence shown here is derived from an EMBL/GenBank/DDBJ whole genome shotgun (WGS) entry which is preliminary data.</text>
</comment>
<keyword evidence="6 7" id="KW-0949">S-adenosyl-L-methionine</keyword>
<keyword evidence="3 7" id="KW-0963">Cytoplasm</keyword>
<evidence type="ECO:0000256" key="4">
    <source>
        <dbReference type="ARBA" id="ARBA00022603"/>
    </source>
</evidence>
<dbReference type="GO" id="GO:0032259">
    <property type="term" value="P:methylation"/>
    <property type="evidence" value="ECO:0007669"/>
    <property type="project" value="UniProtKB-KW"/>
</dbReference>
<dbReference type="GO" id="GO:0030091">
    <property type="term" value="P:protein repair"/>
    <property type="evidence" value="ECO:0007669"/>
    <property type="project" value="UniProtKB-UniRule"/>
</dbReference>
<dbReference type="Pfam" id="PF01135">
    <property type="entry name" value="PCMT"/>
    <property type="match status" value="1"/>
</dbReference>
<comment type="similarity">
    <text evidence="2 7">Belongs to the methyltransferase superfamily. L-isoaspartyl/D-aspartyl protein methyltransferase family.</text>
</comment>
<dbReference type="CDD" id="cd02440">
    <property type="entry name" value="AdoMet_MTases"/>
    <property type="match status" value="1"/>
</dbReference>
<dbReference type="NCBIfam" id="TIGR00080">
    <property type="entry name" value="pimt"/>
    <property type="match status" value="1"/>
</dbReference>
<evidence type="ECO:0000313" key="8">
    <source>
        <dbReference type="EMBL" id="EKV31582.1"/>
    </source>
</evidence>
<evidence type="ECO:0000256" key="2">
    <source>
        <dbReference type="ARBA" id="ARBA00005369"/>
    </source>
</evidence>
<keyword evidence="9" id="KW-1185">Reference proteome</keyword>
<evidence type="ECO:0000313" key="9">
    <source>
        <dbReference type="Proteomes" id="UP000009881"/>
    </source>
</evidence>
<dbReference type="GO" id="GO:0004719">
    <property type="term" value="F:protein-L-isoaspartate (D-aspartate) O-methyltransferase activity"/>
    <property type="evidence" value="ECO:0007669"/>
    <property type="project" value="UniProtKB-UniRule"/>
</dbReference>
<dbReference type="eggNOG" id="COG2518">
    <property type="taxonomic scope" value="Bacteria"/>
</dbReference>
<dbReference type="GO" id="GO:0005737">
    <property type="term" value="C:cytoplasm"/>
    <property type="evidence" value="ECO:0007669"/>
    <property type="project" value="UniProtKB-SubCell"/>
</dbReference>
<accession>K9H204</accession>
<dbReference type="InterPro" id="IPR029063">
    <property type="entry name" value="SAM-dependent_MTases_sf"/>
</dbReference>
<organism evidence="8 9">
    <name type="scientific">Caenispirillum salinarum AK4</name>
    <dbReference type="NCBI Taxonomy" id="1238182"/>
    <lineage>
        <taxon>Bacteria</taxon>
        <taxon>Pseudomonadati</taxon>
        <taxon>Pseudomonadota</taxon>
        <taxon>Alphaproteobacteria</taxon>
        <taxon>Rhodospirillales</taxon>
        <taxon>Novispirillaceae</taxon>
        <taxon>Caenispirillum</taxon>
    </lineage>
</organism>
<dbReference type="PANTHER" id="PTHR11579">
    <property type="entry name" value="PROTEIN-L-ISOASPARTATE O-METHYLTRANSFERASE"/>
    <property type="match status" value="1"/>
</dbReference>
<dbReference type="HAMAP" id="MF_00090">
    <property type="entry name" value="PIMT"/>
    <property type="match status" value="1"/>
</dbReference>
<gene>
    <name evidence="7" type="primary">pcm</name>
    <name evidence="8" type="ORF">C882_3955</name>
</gene>
<dbReference type="InterPro" id="IPR000682">
    <property type="entry name" value="PCMT"/>
</dbReference>
<dbReference type="SUPFAM" id="SSF53335">
    <property type="entry name" value="S-adenosyl-L-methionine-dependent methyltransferases"/>
    <property type="match status" value="1"/>
</dbReference>
<feature type="active site" evidence="7">
    <location>
        <position position="60"/>
    </location>
</feature>
<dbReference type="PROSITE" id="PS01279">
    <property type="entry name" value="PCMT"/>
    <property type="match status" value="1"/>
</dbReference>
<evidence type="ECO:0000256" key="7">
    <source>
        <dbReference type="HAMAP-Rule" id="MF_00090"/>
    </source>
</evidence>
<dbReference type="EMBL" id="ANHY01000006">
    <property type="protein sequence ID" value="EKV31582.1"/>
    <property type="molecule type" value="Genomic_DNA"/>
</dbReference>
<keyword evidence="5 7" id="KW-0808">Transferase</keyword>
<dbReference type="PANTHER" id="PTHR11579:SF0">
    <property type="entry name" value="PROTEIN-L-ISOASPARTATE(D-ASPARTATE) O-METHYLTRANSFERASE"/>
    <property type="match status" value="1"/>
</dbReference>
<comment type="function">
    <text evidence="7">Catalyzes the methyl esterification of L-isoaspartyl residues in peptides and proteins that result from spontaneous decomposition of normal L-aspartyl and L-asparaginyl residues. It plays a role in the repair and/or degradation of damaged proteins.</text>
</comment>
<dbReference type="STRING" id="1238182.C882_3955"/>
<comment type="subcellular location">
    <subcellularLocation>
        <location evidence="1 7">Cytoplasm</location>
    </subcellularLocation>
</comment>
<dbReference type="AlphaFoldDB" id="K9H204"/>